<dbReference type="AlphaFoldDB" id="A0AAD6ZV72"/>
<reference evidence="1" key="1">
    <citation type="submission" date="2023-03" db="EMBL/GenBank/DDBJ databases">
        <title>Massive genome expansion in bonnet fungi (Mycena s.s.) driven by repeated elements and novel gene families across ecological guilds.</title>
        <authorList>
            <consortium name="Lawrence Berkeley National Laboratory"/>
            <person name="Harder C.B."/>
            <person name="Miyauchi S."/>
            <person name="Viragh M."/>
            <person name="Kuo A."/>
            <person name="Thoen E."/>
            <person name="Andreopoulos B."/>
            <person name="Lu D."/>
            <person name="Skrede I."/>
            <person name="Drula E."/>
            <person name="Henrissat B."/>
            <person name="Morin E."/>
            <person name="Kohler A."/>
            <person name="Barry K."/>
            <person name="LaButti K."/>
            <person name="Morin E."/>
            <person name="Salamov A."/>
            <person name="Lipzen A."/>
            <person name="Mereny Z."/>
            <person name="Hegedus B."/>
            <person name="Baldrian P."/>
            <person name="Stursova M."/>
            <person name="Weitz H."/>
            <person name="Taylor A."/>
            <person name="Grigoriev I.V."/>
            <person name="Nagy L.G."/>
            <person name="Martin F."/>
            <person name="Kauserud H."/>
        </authorList>
    </citation>
    <scope>NUCLEOTIDE SEQUENCE</scope>
    <source>
        <strain evidence="1">CBHHK002</strain>
    </source>
</reference>
<dbReference type="Proteomes" id="UP001218218">
    <property type="component" value="Unassembled WGS sequence"/>
</dbReference>
<evidence type="ECO:0000313" key="1">
    <source>
        <dbReference type="EMBL" id="KAJ7339782.1"/>
    </source>
</evidence>
<accession>A0AAD6ZV72</accession>
<sequence>MSNPPKLPPELECTIFEIAALARPKMIPSLILVAHRVKHWVEPLLYRVIMVVPPNEALEFDTLQFPLFTFEILFKVIATKPLEFLQNAVRYLYIDGPVESAELQSICTACKHVVSLFHYEGPRARLVPELLDNLQHLRYLALSFDILRDCHTGRQTSCVSHITRLELFDTQEDPWVDDLCRYLPLMTCLTHIAFDSVLHDQPVQTALLATKNLRCILLLVNADYVSQRLRNLDPLLLEDDRFLCLGQAQDWREEWLQGAAMGENFWAVADSFLVARRNGKVDRSRFTISDTDTSWRD</sequence>
<dbReference type="EMBL" id="JARIHO010000027">
    <property type="protein sequence ID" value="KAJ7339782.1"/>
    <property type="molecule type" value="Genomic_DNA"/>
</dbReference>
<comment type="caution">
    <text evidence="1">The sequence shown here is derived from an EMBL/GenBank/DDBJ whole genome shotgun (WGS) entry which is preliminary data.</text>
</comment>
<evidence type="ECO:0000313" key="2">
    <source>
        <dbReference type="Proteomes" id="UP001218218"/>
    </source>
</evidence>
<proteinExistence type="predicted"/>
<protein>
    <submittedName>
        <fullName evidence="1">Uncharacterized protein</fullName>
    </submittedName>
</protein>
<keyword evidence="2" id="KW-1185">Reference proteome</keyword>
<organism evidence="1 2">
    <name type="scientific">Mycena albidolilacea</name>
    <dbReference type="NCBI Taxonomy" id="1033008"/>
    <lineage>
        <taxon>Eukaryota</taxon>
        <taxon>Fungi</taxon>
        <taxon>Dikarya</taxon>
        <taxon>Basidiomycota</taxon>
        <taxon>Agaricomycotina</taxon>
        <taxon>Agaricomycetes</taxon>
        <taxon>Agaricomycetidae</taxon>
        <taxon>Agaricales</taxon>
        <taxon>Marasmiineae</taxon>
        <taxon>Mycenaceae</taxon>
        <taxon>Mycena</taxon>
    </lineage>
</organism>
<name>A0AAD6ZV72_9AGAR</name>
<gene>
    <name evidence="1" type="ORF">DFH08DRAFT_246882</name>
</gene>